<comment type="caution">
    <text evidence="4">The sequence shown here is derived from an EMBL/GenBank/DDBJ whole genome shotgun (WGS) entry which is preliminary data.</text>
</comment>
<dbReference type="PANTHER" id="PTHR11909">
    <property type="entry name" value="CASEIN KINASE-RELATED"/>
    <property type="match status" value="1"/>
</dbReference>
<evidence type="ECO:0000313" key="4">
    <source>
        <dbReference type="EMBL" id="PAA68331.1"/>
    </source>
</evidence>
<feature type="domain" description="Protein kinase" evidence="3">
    <location>
        <begin position="103"/>
        <end position="477"/>
    </location>
</feature>
<evidence type="ECO:0000313" key="5">
    <source>
        <dbReference type="Proteomes" id="UP000215902"/>
    </source>
</evidence>
<dbReference type="EMBL" id="NIVC01001403">
    <property type="protein sequence ID" value="PAA68331.1"/>
    <property type="molecule type" value="Genomic_DNA"/>
</dbReference>
<feature type="compositionally biased region" description="Polar residues" evidence="2">
    <location>
        <begin position="580"/>
        <end position="590"/>
    </location>
</feature>
<dbReference type="InterPro" id="IPR000719">
    <property type="entry name" value="Prot_kinase_dom"/>
</dbReference>
<organism evidence="4 5">
    <name type="scientific">Macrostomum lignano</name>
    <dbReference type="NCBI Taxonomy" id="282301"/>
    <lineage>
        <taxon>Eukaryota</taxon>
        <taxon>Metazoa</taxon>
        <taxon>Spiralia</taxon>
        <taxon>Lophotrochozoa</taxon>
        <taxon>Platyhelminthes</taxon>
        <taxon>Rhabditophora</taxon>
        <taxon>Macrostomorpha</taxon>
        <taxon>Macrostomida</taxon>
        <taxon>Macrostomidae</taxon>
        <taxon>Macrostomum</taxon>
    </lineage>
</organism>
<dbReference type="PROSITE" id="PS50011">
    <property type="entry name" value="PROTEIN_KINASE_DOM"/>
    <property type="match status" value="1"/>
</dbReference>
<dbReference type="GO" id="GO:0005524">
    <property type="term" value="F:ATP binding"/>
    <property type="evidence" value="ECO:0007669"/>
    <property type="project" value="InterPro"/>
</dbReference>
<dbReference type="Gene3D" id="1.10.510.10">
    <property type="entry name" value="Transferase(Phosphotransferase) domain 1"/>
    <property type="match status" value="1"/>
</dbReference>
<gene>
    <name evidence="4" type="ORF">BOX15_Mlig033054g1</name>
</gene>
<keyword evidence="5" id="KW-1185">Reference proteome</keyword>
<sequence>MQASANSNNSAVRIFVLEDVSRPSDTGRVGLTTEPELFAAMQQPEAAAIHVGQRRRRSPAELQLASMSCSATHNALENLESEQLDTILRTIYEDKEFNRKYNYSSLFLIGSGSYGCVFRIVSNASGKLENPLYDEQYVRFLQTMRRTKSRKKSVLLDAYRDSLCLDLVAMKVEALSLNNVSFMAANQIQLVKEFCILTELFRNSCSTNALVGFPMPIEFGFLGNKRVAKNLKKVLIFDTYGRPNNYHEALMGTSTILNLSPGDVTDLSYMTMELLGPNLDEWKVFFSASHGRNNKLVFSVQTTLKLMDQFLCRLIIMHQKNIVHLDLKPDNLCMGIGKMTNTVYLLDYGLSRICSENKPDITMGSRRYMSVGVLNLEPANYMMDIESWFYILIVLLTDFIPWSDEELSCQLGKNEKEGGAREEKLLVLVSHTKKQFWGDDNYWDKNIIQKVVDKIEAYHKAEVPDIARIIMDIYEHVKKMRQDFYKVSYTRMNADIKDEESDLFKRYKTLRKLLLFPYDCDFTAKGSCFANDKDIQRKQEERKAAKHHMLIYAEDGRNWHWDWDLWYAEDFGADDGHCSQKVTRPPGQQFNCSNRSNRKRSASSTQRPQQQQQQPRCVSDDYDIEDVLDYGLVKVKPSS</sequence>
<protein>
    <recommendedName>
        <fullName evidence="1">non-specific serine/threonine protein kinase</fullName>
        <ecNumber evidence="1">2.7.11.1</ecNumber>
    </recommendedName>
</protein>
<dbReference type="SMART" id="SM00220">
    <property type="entry name" value="S_TKc"/>
    <property type="match status" value="1"/>
</dbReference>
<dbReference type="SUPFAM" id="SSF56112">
    <property type="entry name" value="Protein kinase-like (PK-like)"/>
    <property type="match status" value="1"/>
</dbReference>
<evidence type="ECO:0000256" key="1">
    <source>
        <dbReference type="ARBA" id="ARBA00012513"/>
    </source>
</evidence>
<accession>A0A267F3J7</accession>
<evidence type="ECO:0000256" key="2">
    <source>
        <dbReference type="SAM" id="MobiDB-lite"/>
    </source>
</evidence>
<dbReference type="AlphaFoldDB" id="A0A267F3J7"/>
<dbReference type="STRING" id="282301.A0A267F3J7"/>
<dbReference type="InterPro" id="IPR050235">
    <property type="entry name" value="CK1_Ser-Thr_kinase"/>
</dbReference>
<proteinExistence type="predicted"/>
<dbReference type="PROSITE" id="PS00108">
    <property type="entry name" value="PROTEIN_KINASE_ST"/>
    <property type="match status" value="1"/>
</dbReference>
<dbReference type="Proteomes" id="UP000215902">
    <property type="component" value="Unassembled WGS sequence"/>
</dbReference>
<evidence type="ECO:0000259" key="3">
    <source>
        <dbReference type="PROSITE" id="PS50011"/>
    </source>
</evidence>
<dbReference type="OrthoDB" id="2687620at2759"/>
<name>A0A267F3J7_9PLAT</name>
<dbReference type="InterPro" id="IPR011009">
    <property type="entry name" value="Kinase-like_dom_sf"/>
</dbReference>
<dbReference type="EC" id="2.7.11.1" evidence="1"/>
<dbReference type="Pfam" id="PF00069">
    <property type="entry name" value="Pkinase"/>
    <property type="match status" value="1"/>
</dbReference>
<dbReference type="GO" id="GO:0004674">
    <property type="term" value="F:protein serine/threonine kinase activity"/>
    <property type="evidence" value="ECO:0007669"/>
    <property type="project" value="UniProtKB-EC"/>
</dbReference>
<dbReference type="InterPro" id="IPR008271">
    <property type="entry name" value="Ser/Thr_kinase_AS"/>
</dbReference>
<feature type="compositionally biased region" description="Low complexity" evidence="2">
    <location>
        <begin position="602"/>
        <end position="616"/>
    </location>
</feature>
<reference evidence="4 5" key="1">
    <citation type="submission" date="2017-06" db="EMBL/GenBank/DDBJ databases">
        <title>A platform for efficient transgenesis in Macrostomum lignano, a flatworm model organism for stem cell research.</title>
        <authorList>
            <person name="Berezikov E."/>
        </authorList>
    </citation>
    <scope>NUCLEOTIDE SEQUENCE [LARGE SCALE GENOMIC DNA]</scope>
    <source>
        <strain evidence="4">DV1</strain>
        <tissue evidence="4">Whole organism</tissue>
    </source>
</reference>
<feature type="region of interest" description="Disordered" evidence="2">
    <location>
        <begin position="578"/>
        <end position="618"/>
    </location>
</feature>